<dbReference type="Proteomes" id="UP001372338">
    <property type="component" value="Unassembled WGS sequence"/>
</dbReference>
<dbReference type="EMBL" id="JAYWIO010000006">
    <property type="protein sequence ID" value="KAK7255899.1"/>
    <property type="molecule type" value="Genomic_DNA"/>
</dbReference>
<gene>
    <name evidence="1" type="ORF">RIF29_29326</name>
</gene>
<comment type="caution">
    <text evidence="1">The sequence shown here is derived from an EMBL/GenBank/DDBJ whole genome shotgun (WGS) entry which is preliminary data.</text>
</comment>
<dbReference type="AlphaFoldDB" id="A0AAN9EEE3"/>
<reference evidence="1 2" key="1">
    <citation type="submission" date="2024-01" db="EMBL/GenBank/DDBJ databases">
        <title>The genomes of 5 underutilized Papilionoideae crops provide insights into root nodulation and disease resistanc.</title>
        <authorList>
            <person name="Yuan L."/>
        </authorList>
    </citation>
    <scope>NUCLEOTIDE SEQUENCE [LARGE SCALE GENOMIC DNA]</scope>
    <source>
        <strain evidence="1">ZHUSHIDOU_FW_LH</strain>
        <tissue evidence="1">Leaf</tissue>
    </source>
</reference>
<proteinExistence type="predicted"/>
<accession>A0AAN9EEE3</accession>
<evidence type="ECO:0000313" key="1">
    <source>
        <dbReference type="EMBL" id="KAK7255899.1"/>
    </source>
</evidence>
<name>A0AAN9EEE3_CROPI</name>
<evidence type="ECO:0000313" key="2">
    <source>
        <dbReference type="Proteomes" id="UP001372338"/>
    </source>
</evidence>
<organism evidence="1 2">
    <name type="scientific">Crotalaria pallida</name>
    <name type="common">Smooth rattlebox</name>
    <name type="synonym">Crotalaria striata</name>
    <dbReference type="NCBI Taxonomy" id="3830"/>
    <lineage>
        <taxon>Eukaryota</taxon>
        <taxon>Viridiplantae</taxon>
        <taxon>Streptophyta</taxon>
        <taxon>Embryophyta</taxon>
        <taxon>Tracheophyta</taxon>
        <taxon>Spermatophyta</taxon>
        <taxon>Magnoliopsida</taxon>
        <taxon>eudicotyledons</taxon>
        <taxon>Gunneridae</taxon>
        <taxon>Pentapetalae</taxon>
        <taxon>rosids</taxon>
        <taxon>fabids</taxon>
        <taxon>Fabales</taxon>
        <taxon>Fabaceae</taxon>
        <taxon>Papilionoideae</taxon>
        <taxon>50 kb inversion clade</taxon>
        <taxon>genistoids sensu lato</taxon>
        <taxon>core genistoids</taxon>
        <taxon>Crotalarieae</taxon>
        <taxon>Crotalaria</taxon>
    </lineage>
</organism>
<protein>
    <submittedName>
        <fullName evidence="1">Uncharacterized protein</fullName>
    </submittedName>
</protein>
<sequence length="68" mass="8048">MWLVLIAYLIPKQVCIFSFLIFSVECLECLFLVLHSYLCQSPLKLSLFPRSFAERQMSLHLLFFSIFL</sequence>
<keyword evidence="2" id="KW-1185">Reference proteome</keyword>